<organism evidence="1 2">
    <name type="scientific">Vespula pensylvanica</name>
    <name type="common">Western yellow jacket</name>
    <name type="synonym">Wasp</name>
    <dbReference type="NCBI Taxonomy" id="30213"/>
    <lineage>
        <taxon>Eukaryota</taxon>
        <taxon>Metazoa</taxon>
        <taxon>Ecdysozoa</taxon>
        <taxon>Arthropoda</taxon>
        <taxon>Hexapoda</taxon>
        <taxon>Insecta</taxon>
        <taxon>Pterygota</taxon>
        <taxon>Neoptera</taxon>
        <taxon>Endopterygota</taxon>
        <taxon>Hymenoptera</taxon>
        <taxon>Apocrita</taxon>
        <taxon>Aculeata</taxon>
        <taxon>Vespoidea</taxon>
        <taxon>Vespidae</taxon>
        <taxon>Vespinae</taxon>
        <taxon>Vespula</taxon>
    </lineage>
</organism>
<dbReference type="AlphaFoldDB" id="A0A834KWM1"/>
<dbReference type="Proteomes" id="UP000600918">
    <property type="component" value="Unassembled WGS sequence"/>
</dbReference>
<dbReference type="EMBL" id="JACSDY010000012">
    <property type="protein sequence ID" value="KAF7413292.1"/>
    <property type="molecule type" value="Genomic_DNA"/>
</dbReference>
<evidence type="ECO:0000313" key="1">
    <source>
        <dbReference type="EMBL" id="KAF7413292.1"/>
    </source>
</evidence>
<keyword evidence="2" id="KW-1185">Reference proteome</keyword>
<evidence type="ECO:0000313" key="2">
    <source>
        <dbReference type="Proteomes" id="UP000600918"/>
    </source>
</evidence>
<name>A0A834KWM1_VESPE</name>
<gene>
    <name evidence="1" type="ORF">H0235_013143</name>
</gene>
<comment type="caution">
    <text evidence="1">The sequence shown here is derived from an EMBL/GenBank/DDBJ whole genome shotgun (WGS) entry which is preliminary data.</text>
</comment>
<sequence length="70" mass="8168">MRYRRRTVDIDDDEVDVAASCTEMSRARRRIRPTLWRRRFTAFNCGGVLPVEEGELKYSKTMPKTCLAAD</sequence>
<accession>A0A834KWM1</accession>
<reference evidence="1" key="1">
    <citation type="journal article" date="2020" name="G3 (Bethesda)">
        <title>High-Quality Assemblies for Three Invasive Social Wasps from the &lt;i&gt;Vespula&lt;/i&gt; Genus.</title>
        <authorList>
            <person name="Harrop T.W.R."/>
            <person name="Guhlin J."/>
            <person name="McLaughlin G.M."/>
            <person name="Permina E."/>
            <person name="Stockwell P."/>
            <person name="Gilligan J."/>
            <person name="Le Lec M.F."/>
            <person name="Gruber M.A.M."/>
            <person name="Quinn O."/>
            <person name="Lovegrove M."/>
            <person name="Duncan E.J."/>
            <person name="Remnant E.J."/>
            <person name="Van Eeckhoven J."/>
            <person name="Graham B."/>
            <person name="Knapp R.A."/>
            <person name="Langford K.W."/>
            <person name="Kronenberg Z."/>
            <person name="Press M.O."/>
            <person name="Eacker S.M."/>
            <person name="Wilson-Rankin E.E."/>
            <person name="Purcell J."/>
            <person name="Lester P.J."/>
            <person name="Dearden P.K."/>
        </authorList>
    </citation>
    <scope>NUCLEOTIDE SEQUENCE</scope>
    <source>
        <strain evidence="1">Volc-1</strain>
    </source>
</reference>
<proteinExistence type="predicted"/>
<protein>
    <submittedName>
        <fullName evidence="1">Uncharacterized protein</fullName>
    </submittedName>
</protein>